<reference evidence="1 2" key="1">
    <citation type="journal article" date="2011" name="J. Bacteriol.">
        <title>Genome sequence of the mercury-methylating strain Desulfovibrio desulfuricans ND132.</title>
        <authorList>
            <person name="Brown S.D."/>
            <person name="Gilmour C.C."/>
            <person name="Kucken A.M."/>
            <person name="Wall J.D."/>
            <person name="Elias D.A."/>
            <person name="Brandt C.C."/>
            <person name="Podar M."/>
            <person name="Chertkov O."/>
            <person name="Held B."/>
            <person name="Bruce D.C."/>
            <person name="Detter J.C."/>
            <person name="Tapia R."/>
            <person name="Han C.S."/>
            <person name="Goodwin L.A."/>
            <person name="Cheng J.F."/>
            <person name="Pitluck S."/>
            <person name="Woyke T."/>
            <person name="Mikhailova N."/>
            <person name="Ivanova N.N."/>
            <person name="Han J."/>
            <person name="Lucas S."/>
            <person name="Lapidus A.L."/>
            <person name="Land M.L."/>
            <person name="Hauser L.J."/>
            <person name="Palumbo A.V."/>
        </authorList>
    </citation>
    <scope>NUCLEOTIDE SEQUENCE [LARGE SCALE GENOMIC DNA]</scope>
    <source>
        <strain evidence="1 2">ND132</strain>
    </source>
</reference>
<keyword evidence="2" id="KW-1185">Reference proteome</keyword>
<gene>
    <name evidence="1" type="ORF">DND132_1128</name>
</gene>
<dbReference type="InterPro" id="IPR012675">
    <property type="entry name" value="Beta-grasp_dom_sf"/>
</dbReference>
<dbReference type="Proteomes" id="UP000007845">
    <property type="component" value="Chromosome"/>
</dbReference>
<dbReference type="AlphaFoldDB" id="F0JBU8"/>
<sequence>MIIVNLEPDGKRIELNDTRSVLAVLNKLQLRPTMALVARRGELLTPDRSLVHGDELLVRKVTSAG</sequence>
<name>F0JBU8_9BACT</name>
<dbReference type="HOGENOM" id="CLU_114601_9_0_7"/>
<dbReference type="RefSeq" id="WP_014321769.1">
    <property type="nucleotide sequence ID" value="NC_016803.1"/>
</dbReference>
<dbReference type="Gene3D" id="3.10.20.30">
    <property type="match status" value="1"/>
</dbReference>
<dbReference type="SMR" id="F0JBU8"/>
<dbReference type="KEGG" id="ddn:DND132_1128"/>
<dbReference type="InterPro" id="IPR016155">
    <property type="entry name" value="Mopterin_synth/thiamin_S_b"/>
</dbReference>
<dbReference type="OrthoDB" id="5460212at2"/>
<dbReference type="STRING" id="641491.DND132_1128"/>
<organism evidence="1 2">
    <name type="scientific">Pseudodesulfovibrio mercurii</name>
    <dbReference type="NCBI Taxonomy" id="641491"/>
    <lineage>
        <taxon>Bacteria</taxon>
        <taxon>Pseudomonadati</taxon>
        <taxon>Thermodesulfobacteriota</taxon>
        <taxon>Desulfovibrionia</taxon>
        <taxon>Desulfovibrionales</taxon>
        <taxon>Desulfovibrionaceae</taxon>
    </lineage>
</organism>
<evidence type="ECO:0008006" key="3">
    <source>
        <dbReference type="Google" id="ProtNLM"/>
    </source>
</evidence>
<evidence type="ECO:0000313" key="1">
    <source>
        <dbReference type="EMBL" id="EGB14341.1"/>
    </source>
</evidence>
<proteinExistence type="predicted"/>
<dbReference type="EMBL" id="CP003220">
    <property type="protein sequence ID" value="EGB14341.1"/>
    <property type="molecule type" value="Genomic_DNA"/>
</dbReference>
<dbReference type="SUPFAM" id="SSF54285">
    <property type="entry name" value="MoaD/ThiS"/>
    <property type="match status" value="1"/>
</dbReference>
<accession>F0JBU8</accession>
<evidence type="ECO:0000313" key="2">
    <source>
        <dbReference type="Proteomes" id="UP000007845"/>
    </source>
</evidence>
<protein>
    <recommendedName>
        <fullName evidence="3">Thiamine biosynthesis protein ThiS</fullName>
    </recommendedName>
</protein>